<proteinExistence type="predicted"/>
<dbReference type="Proteomes" id="UP000057158">
    <property type="component" value="Chromosome"/>
</dbReference>
<dbReference type="PATRIC" id="fig|1603606.3.peg.3354"/>
<evidence type="ECO:0000313" key="2">
    <source>
        <dbReference type="EMBL" id="ALC17833.1"/>
    </source>
</evidence>
<organism evidence="2 3">
    <name type="scientific">Desulfuromonas soudanensis</name>
    <dbReference type="NCBI Taxonomy" id="1603606"/>
    <lineage>
        <taxon>Bacteria</taxon>
        <taxon>Pseudomonadati</taxon>
        <taxon>Thermodesulfobacteriota</taxon>
        <taxon>Desulfuromonadia</taxon>
        <taxon>Desulfuromonadales</taxon>
        <taxon>Desulfuromonadaceae</taxon>
        <taxon>Desulfuromonas</taxon>
    </lineage>
</organism>
<dbReference type="Pfam" id="PF14213">
    <property type="entry name" value="DUF4325"/>
    <property type="match status" value="1"/>
</dbReference>
<feature type="domain" description="DUF4325" evidence="1">
    <location>
        <begin position="24"/>
        <end position="86"/>
    </location>
</feature>
<accession>A0A0M3QGH6</accession>
<gene>
    <name evidence="2" type="ORF">DSOUD_3108</name>
</gene>
<dbReference type="KEGG" id="des:DSOUD_3108"/>
<dbReference type="AlphaFoldDB" id="A0A0M3QGH6"/>
<sequence>MRSEQVNIMVFEVAGSSICVSSDDGQIVHDRIAAALREGKKVKLSFMNVESLTSAFLNAAIGQLYGEFSEEVIRGGLSVTEMAQDDMGLLKQVVVTAKEFFRDPSRFKKAHAEALEEKDAD</sequence>
<reference evidence="2 3" key="1">
    <citation type="submission" date="2015-07" db="EMBL/GenBank/DDBJ databases">
        <title>Isolation and Genomic Characterization of a Novel Halophilic Metal-Reducing Deltaproteobacterium from the Deep Subsurface.</title>
        <authorList>
            <person name="Badalamenti J.P."/>
            <person name="Summers Z.M."/>
            <person name="Gralnick J.A."/>
            <person name="Bond D.R."/>
        </authorList>
    </citation>
    <scope>NUCLEOTIDE SEQUENCE [LARGE SCALE GENOMIC DNA]</scope>
    <source>
        <strain evidence="2 3">WTL</strain>
    </source>
</reference>
<evidence type="ECO:0000313" key="3">
    <source>
        <dbReference type="Proteomes" id="UP000057158"/>
    </source>
</evidence>
<dbReference type="OrthoDB" id="512307at2"/>
<keyword evidence="3" id="KW-1185">Reference proteome</keyword>
<protein>
    <recommendedName>
        <fullName evidence="1">DUF4325 domain-containing protein</fullName>
    </recommendedName>
</protein>
<evidence type="ECO:0000259" key="1">
    <source>
        <dbReference type="Pfam" id="PF14213"/>
    </source>
</evidence>
<dbReference type="InterPro" id="IPR025474">
    <property type="entry name" value="DUF4325"/>
</dbReference>
<name>A0A0M3QGH6_9BACT</name>
<dbReference type="STRING" id="1603606.DSOUD_3108"/>
<dbReference type="EMBL" id="CP010802">
    <property type="protein sequence ID" value="ALC17833.1"/>
    <property type="molecule type" value="Genomic_DNA"/>
</dbReference>
<dbReference type="RefSeq" id="WP_053551815.1">
    <property type="nucleotide sequence ID" value="NZ_CP010802.1"/>
</dbReference>